<evidence type="ECO:0000256" key="4">
    <source>
        <dbReference type="ARBA" id="ARBA00022759"/>
    </source>
</evidence>
<organism evidence="8 9">
    <name type="scientific">Rotaria magnacalcarata</name>
    <dbReference type="NCBI Taxonomy" id="392030"/>
    <lineage>
        <taxon>Eukaryota</taxon>
        <taxon>Metazoa</taxon>
        <taxon>Spiralia</taxon>
        <taxon>Gnathifera</taxon>
        <taxon>Rotifera</taxon>
        <taxon>Eurotatoria</taxon>
        <taxon>Bdelloidea</taxon>
        <taxon>Philodinida</taxon>
        <taxon>Philodinidae</taxon>
        <taxon>Rotaria</taxon>
    </lineage>
</organism>
<keyword evidence="7" id="KW-0325">Glycoprotein</keyword>
<dbReference type="Proteomes" id="UP000663856">
    <property type="component" value="Unassembled WGS sequence"/>
</dbReference>
<proteinExistence type="inferred from homology"/>
<dbReference type="GO" id="GO:0003676">
    <property type="term" value="F:nucleic acid binding"/>
    <property type="evidence" value="ECO:0007669"/>
    <property type="project" value="InterPro"/>
</dbReference>
<dbReference type="GO" id="GO:0004519">
    <property type="term" value="F:endonuclease activity"/>
    <property type="evidence" value="ECO:0007669"/>
    <property type="project" value="UniProtKB-KW"/>
</dbReference>
<evidence type="ECO:0000256" key="6">
    <source>
        <dbReference type="ARBA" id="ARBA00023157"/>
    </source>
</evidence>
<dbReference type="InterPro" id="IPR008947">
    <property type="entry name" value="PLipase_C/P1_nuclease_dom_sf"/>
</dbReference>
<evidence type="ECO:0000313" key="9">
    <source>
        <dbReference type="Proteomes" id="UP000663856"/>
    </source>
</evidence>
<evidence type="ECO:0000256" key="2">
    <source>
        <dbReference type="ARBA" id="ARBA00022722"/>
    </source>
</evidence>
<dbReference type="InterPro" id="IPR003154">
    <property type="entry name" value="S1/P1nuclease"/>
</dbReference>
<accession>A0A816S6X9</accession>
<keyword evidence="5" id="KW-0378">Hydrolase</keyword>
<dbReference type="PANTHER" id="PTHR33146:SF26">
    <property type="entry name" value="ENDONUCLEASE 4"/>
    <property type="match status" value="1"/>
</dbReference>
<dbReference type="Gene3D" id="1.10.575.10">
    <property type="entry name" value="P1 Nuclease"/>
    <property type="match status" value="2"/>
</dbReference>
<evidence type="ECO:0000256" key="7">
    <source>
        <dbReference type="ARBA" id="ARBA00023180"/>
    </source>
</evidence>
<evidence type="ECO:0000256" key="1">
    <source>
        <dbReference type="ARBA" id="ARBA00009547"/>
    </source>
</evidence>
<dbReference type="GO" id="GO:0006308">
    <property type="term" value="P:DNA catabolic process"/>
    <property type="evidence" value="ECO:0007669"/>
    <property type="project" value="InterPro"/>
</dbReference>
<gene>
    <name evidence="8" type="ORF">WKI299_LOCUS16005</name>
</gene>
<dbReference type="AlphaFoldDB" id="A0A816S6X9"/>
<sequence>MHKNVYGWGAVGHRLVARLARSQLTSEASDWVKYLVPWYLSGNLTAVTISANDILYPDTNSFAFPNWQRVIDTNLDDVQHQEALMFLVHFVGDIHQPLHVGVDTDRGGNSVRVTNEAVIIVEKNIQAYIETATAEKRKILSQQNKFNKLPPVASVMNAIENRQQNMVQRAQYHMEQKMKIIFLEKKHKIFE</sequence>
<dbReference type="GO" id="GO:0046872">
    <property type="term" value="F:metal ion binding"/>
    <property type="evidence" value="ECO:0007669"/>
    <property type="project" value="UniProtKB-KW"/>
</dbReference>
<dbReference type="GO" id="GO:0016788">
    <property type="term" value="F:hydrolase activity, acting on ester bonds"/>
    <property type="evidence" value="ECO:0007669"/>
    <property type="project" value="InterPro"/>
</dbReference>
<evidence type="ECO:0000313" key="8">
    <source>
        <dbReference type="EMBL" id="CAF2080198.1"/>
    </source>
</evidence>
<name>A0A816S6X9_9BILA</name>
<evidence type="ECO:0000256" key="5">
    <source>
        <dbReference type="ARBA" id="ARBA00022801"/>
    </source>
</evidence>
<keyword evidence="6" id="KW-1015">Disulfide bond</keyword>
<dbReference type="Pfam" id="PF02265">
    <property type="entry name" value="S1-P1_nuclease"/>
    <property type="match status" value="1"/>
</dbReference>
<keyword evidence="3" id="KW-0479">Metal-binding</keyword>
<comment type="similarity">
    <text evidence="1">Belongs to the nuclease type I family.</text>
</comment>
<dbReference type="EMBL" id="CAJNRF010006310">
    <property type="protein sequence ID" value="CAF2080198.1"/>
    <property type="molecule type" value="Genomic_DNA"/>
</dbReference>
<protein>
    <submittedName>
        <fullName evidence="8">Uncharacterized protein</fullName>
    </submittedName>
</protein>
<keyword evidence="4" id="KW-0255">Endonuclease</keyword>
<comment type="caution">
    <text evidence="8">The sequence shown here is derived from an EMBL/GenBank/DDBJ whole genome shotgun (WGS) entry which is preliminary data.</text>
</comment>
<dbReference type="SUPFAM" id="SSF48537">
    <property type="entry name" value="Phospholipase C/P1 nuclease"/>
    <property type="match status" value="1"/>
</dbReference>
<keyword evidence="2" id="KW-0540">Nuclease</keyword>
<dbReference type="PANTHER" id="PTHR33146">
    <property type="entry name" value="ENDONUCLEASE 4"/>
    <property type="match status" value="1"/>
</dbReference>
<reference evidence="8" key="1">
    <citation type="submission" date="2021-02" db="EMBL/GenBank/DDBJ databases">
        <authorList>
            <person name="Nowell W R."/>
        </authorList>
    </citation>
    <scope>NUCLEOTIDE SEQUENCE</scope>
</reference>
<evidence type="ECO:0000256" key="3">
    <source>
        <dbReference type="ARBA" id="ARBA00022723"/>
    </source>
</evidence>